<gene>
    <name evidence="5" type="ORF">KFL_006230040</name>
</gene>
<feature type="coiled-coil region" evidence="2">
    <location>
        <begin position="38"/>
        <end position="173"/>
    </location>
</feature>
<accession>A0A1Y1IHF5</accession>
<sequence>MKPLKGMTPDEELLDLQKKYHLLEGDRKAYYETSQWTIKQNRDTLATAKKENKDLRAQLAAIQAGNSARGTSAGKETARQEMRKLTEQVAELRKKYDDTRQRCLRIQAQVDKQEADTKALEIDAGVYGADTDPSVQQHIRILENRLDKALIKFNEAQSIKRTYEQIVRRLREERITFDNQLAAIGRTLKAKEHDLDDLILMSHEANHAKEIAKADLARVDGAIHHERGARERELADRRAYVLALQNRAKLELSSRMEMRDKNRKDLQTEMLDEAASGDARTPGDGKGEGGEARSAAALDEVQKKITSYEEAFRKIKEATGLTDVNEVIQKFMTQEETANNLKHLTRETQGKIDALNEETAAAKAKVEEVKYSGSGVGGGRRLVDEFEARLADANANCERAQKKYERVAKILVNMKAGTQHVADKLEVIKTDQARDFAAECFPGQAQLTDESIADVLQQCEQRLIRTLDSFAGDDELARAVEEVEMARSTPSGGDSSDGALDQRMQNNVRIGVNAHVTGDEESDGYFTDDEEDERDVPDRLFVKAASLQMMQKAAQRFKKKMGRFTSMAGRHSPSDHGLGSESPLSTLSPNWGSSTPPPVKGKVSQGKKADPE</sequence>
<name>A0A1Y1IHF5_KLENI</name>
<dbReference type="GO" id="GO:0036064">
    <property type="term" value="C:ciliary basal body"/>
    <property type="evidence" value="ECO:0000318"/>
    <property type="project" value="GO_Central"/>
</dbReference>
<evidence type="ECO:0000259" key="4">
    <source>
        <dbReference type="Pfam" id="PF21773"/>
    </source>
</evidence>
<dbReference type="OMA" id="VIQEWKS"/>
<dbReference type="AlphaFoldDB" id="A0A1Y1IHF5"/>
<evidence type="ECO:0000313" key="6">
    <source>
        <dbReference type="Proteomes" id="UP000054558"/>
    </source>
</evidence>
<evidence type="ECO:0000256" key="3">
    <source>
        <dbReference type="SAM" id="MobiDB-lite"/>
    </source>
</evidence>
<dbReference type="InterPro" id="IPR049258">
    <property type="entry name" value="ODAD1_CC"/>
</dbReference>
<feature type="compositionally biased region" description="Basic and acidic residues" evidence="3">
    <location>
        <begin position="281"/>
        <end position="291"/>
    </location>
</feature>
<feature type="domain" description="ODAD1 central coiled coil region" evidence="4">
    <location>
        <begin position="136"/>
        <end position="426"/>
    </location>
</feature>
<dbReference type="PANTHER" id="PTHR46518">
    <property type="entry name" value="COILED-COIL DOMAIN-CONTAINING PROTEIN 151"/>
    <property type="match status" value="1"/>
</dbReference>
<evidence type="ECO:0000256" key="2">
    <source>
        <dbReference type="SAM" id="Coils"/>
    </source>
</evidence>
<keyword evidence="1 2" id="KW-0175">Coiled coil</keyword>
<dbReference type="EMBL" id="DF237572">
    <property type="protein sequence ID" value="GAQ90295.1"/>
    <property type="molecule type" value="Genomic_DNA"/>
</dbReference>
<dbReference type="GO" id="GO:0036158">
    <property type="term" value="P:outer dynein arm assembly"/>
    <property type="evidence" value="ECO:0000318"/>
    <property type="project" value="GO_Central"/>
</dbReference>
<dbReference type="STRING" id="105231.A0A1Y1IHF5"/>
<reference evidence="5 6" key="1">
    <citation type="journal article" date="2014" name="Nat. Commun.">
        <title>Klebsormidium flaccidum genome reveals primary factors for plant terrestrial adaptation.</title>
        <authorList>
            <person name="Hori K."/>
            <person name="Maruyama F."/>
            <person name="Fujisawa T."/>
            <person name="Togashi T."/>
            <person name="Yamamoto N."/>
            <person name="Seo M."/>
            <person name="Sato S."/>
            <person name="Yamada T."/>
            <person name="Mori H."/>
            <person name="Tajima N."/>
            <person name="Moriyama T."/>
            <person name="Ikeuchi M."/>
            <person name="Watanabe M."/>
            <person name="Wada H."/>
            <person name="Kobayashi K."/>
            <person name="Saito M."/>
            <person name="Masuda T."/>
            <person name="Sasaki-Sekimoto Y."/>
            <person name="Mashiguchi K."/>
            <person name="Awai K."/>
            <person name="Shimojima M."/>
            <person name="Masuda S."/>
            <person name="Iwai M."/>
            <person name="Nobusawa T."/>
            <person name="Narise T."/>
            <person name="Kondo S."/>
            <person name="Saito H."/>
            <person name="Sato R."/>
            <person name="Murakawa M."/>
            <person name="Ihara Y."/>
            <person name="Oshima-Yamada Y."/>
            <person name="Ohtaka K."/>
            <person name="Satoh M."/>
            <person name="Sonobe K."/>
            <person name="Ishii M."/>
            <person name="Ohtani R."/>
            <person name="Kanamori-Sato M."/>
            <person name="Honoki R."/>
            <person name="Miyazaki D."/>
            <person name="Mochizuki H."/>
            <person name="Umetsu J."/>
            <person name="Higashi K."/>
            <person name="Shibata D."/>
            <person name="Kamiya Y."/>
            <person name="Sato N."/>
            <person name="Nakamura Y."/>
            <person name="Tabata S."/>
            <person name="Ida S."/>
            <person name="Kurokawa K."/>
            <person name="Ohta H."/>
        </authorList>
    </citation>
    <scope>NUCLEOTIDE SEQUENCE [LARGE SCALE GENOMIC DNA]</scope>
    <source>
        <strain evidence="5 6">NIES-2285</strain>
    </source>
</reference>
<dbReference type="Proteomes" id="UP000054558">
    <property type="component" value="Unassembled WGS sequence"/>
</dbReference>
<feature type="coiled-coil region" evidence="2">
    <location>
        <begin position="298"/>
        <end position="358"/>
    </location>
</feature>
<feature type="coiled-coil region" evidence="2">
    <location>
        <begin position="383"/>
        <end position="410"/>
    </location>
</feature>
<keyword evidence="6" id="KW-1185">Reference proteome</keyword>
<dbReference type="PANTHER" id="PTHR46518:SF1">
    <property type="entry name" value="OUTER DYNEIN ARM-DOCKING COMPLEX SUBUNIT 3"/>
    <property type="match status" value="1"/>
</dbReference>
<dbReference type="GO" id="GO:0035253">
    <property type="term" value="C:ciliary rootlet"/>
    <property type="evidence" value="ECO:0000318"/>
    <property type="project" value="GO_Central"/>
</dbReference>
<feature type="region of interest" description="Disordered" evidence="3">
    <location>
        <begin position="272"/>
        <end position="295"/>
    </location>
</feature>
<dbReference type="Pfam" id="PF21773">
    <property type="entry name" value="ODAD1_CC"/>
    <property type="match status" value="1"/>
</dbReference>
<protein>
    <recommendedName>
        <fullName evidence="4">ODAD1 central coiled coil region domain-containing protein</fullName>
    </recommendedName>
</protein>
<proteinExistence type="predicted"/>
<dbReference type="OrthoDB" id="10255247at2759"/>
<feature type="compositionally biased region" description="Polar residues" evidence="3">
    <location>
        <begin position="582"/>
        <end position="594"/>
    </location>
</feature>
<organism evidence="5 6">
    <name type="scientific">Klebsormidium nitens</name>
    <name type="common">Green alga</name>
    <name type="synonym">Ulothrix nitens</name>
    <dbReference type="NCBI Taxonomy" id="105231"/>
    <lineage>
        <taxon>Eukaryota</taxon>
        <taxon>Viridiplantae</taxon>
        <taxon>Streptophyta</taxon>
        <taxon>Klebsormidiophyceae</taxon>
        <taxon>Klebsormidiales</taxon>
        <taxon>Klebsormidiaceae</taxon>
        <taxon>Klebsormidium</taxon>
    </lineage>
</organism>
<evidence type="ECO:0000256" key="1">
    <source>
        <dbReference type="ARBA" id="ARBA00023054"/>
    </source>
</evidence>
<feature type="region of interest" description="Disordered" evidence="3">
    <location>
        <begin position="556"/>
        <end position="612"/>
    </location>
</feature>
<dbReference type="InterPro" id="IPR033192">
    <property type="entry name" value="ODAD3"/>
</dbReference>
<evidence type="ECO:0000313" key="5">
    <source>
        <dbReference type="EMBL" id="GAQ90295.1"/>
    </source>
</evidence>
<dbReference type="GO" id="GO:0097542">
    <property type="term" value="C:ciliary tip"/>
    <property type="evidence" value="ECO:0000318"/>
    <property type="project" value="GO_Central"/>
</dbReference>
<dbReference type="GO" id="GO:0003341">
    <property type="term" value="P:cilium movement"/>
    <property type="evidence" value="ECO:0000318"/>
    <property type="project" value="GO_Central"/>
</dbReference>